<dbReference type="STRING" id="48467.SAMN02745166_01493"/>
<dbReference type="AlphaFoldDB" id="A0A1T4XH65"/>
<dbReference type="EMBL" id="FUYE01000004">
    <property type="protein sequence ID" value="SKA88833.1"/>
    <property type="molecule type" value="Genomic_DNA"/>
</dbReference>
<name>A0A1T4XH65_9BACT</name>
<evidence type="ECO:0000313" key="2">
    <source>
        <dbReference type="EMBL" id="SKA88833.1"/>
    </source>
</evidence>
<sequence>MNYDHPTIKIEEPAPGYLVITGHNPKPFFVADVGHFVPAENCIIPREIPSDLLRAIADARDGQTSTPPVTFTKPDGDELGKKEGEDKGDNGSPTLLERVLNVLAEGNIQAGKLAERLGVTVDEIKALDGTSQDFHIAHAGWVKLGKKEGEA</sequence>
<feature type="region of interest" description="Disordered" evidence="1">
    <location>
        <begin position="59"/>
        <end position="93"/>
    </location>
</feature>
<keyword evidence="3" id="KW-1185">Reference proteome</keyword>
<reference evidence="3" key="1">
    <citation type="submission" date="2017-02" db="EMBL/GenBank/DDBJ databases">
        <authorList>
            <person name="Varghese N."/>
            <person name="Submissions S."/>
        </authorList>
    </citation>
    <scope>NUCLEOTIDE SEQUENCE [LARGE SCALE GENOMIC DNA]</scope>
    <source>
        <strain evidence="3">ATCC 700200</strain>
    </source>
</reference>
<dbReference type="RefSeq" id="WP_078812695.1">
    <property type="nucleotide sequence ID" value="NZ_FUYE01000004.1"/>
</dbReference>
<gene>
    <name evidence="2" type="ORF">SAMN02745166_01493</name>
</gene>
<protein>
    <submittedName>
        <fullName evidence="2">Uncharacterized protein</fullName>
    </submittedName>
</protein>
<organism evidence="2 3">
    <name type="scientific">Prosthecobacter debontii</name>
    <dbReference type="NCBI Taxonomy" id="48467"/>
    <lineage>
        <taxon>Bacteria</taxon>
        <taxon>Pseudomonadati</taxon>
        <taxon>Verrucomicrobiota</taxon>
        <taxon>Verrucomicrobiia</taxon>
        <taxon>Verrucomicrobiales</taxon>
        <taxon>Verrucomicrobiaceae</taxon>
        <taxon>Prosthecobacter</taxon>
    </lineage>
</organism>
<feature type="compositionally biased region" description="Basic and acidic residues" evidence="1">
    <location>
        <begin position="74"/>
        <end position="89"/>
    </location>
</feature>
<accession>A0A1T4XH65</accession>
<evidence type="ECO:0000256" key="1">
    <source>
        <dbReference type="SAM" id="MobiDB-lite"/>
    </source>
</evidence>
<proteinExistence type="predicted"/>
<evidence type="ECO:0000313" key="3">
    <source>
        <dbReference type="Proteomes" id="UP000190774"/>
    </source>
</evidence>
<dbReference type="Proteomes" id="UP000190774">
    <property type="component" value="Unassembled WGS sequence"/>
</dbReference>